<evidence type="ECO:0000256" key="4">
    <source>
        <dbReference type="ARBA" id="ARBA00023163"/>
    </source>
</evidence>
<evidence type="ECO:0000256" key="2">
    <source>
        <dbReference type="ARBA" id="ARBA00023082"/>
    </source>
</evidence>
<dbReference type="NCBIfam" id="TIGR02937">
    <property type="entry name" value="sigma70-ECF"/>
    <property type="match status" value="1"/>
</dbReference>
<dbReference type="InterPro" id="IPR050239">
    <property type="entry name" value="Sigma-70_RNA_pol_init_factors"/>
</dbReference>
<dbReference type="InterPro" id="IPR007630">
    <property type="entry name" value="RNA_pol_sigma70_r4"/>
</dbReference>
<dbReference type="InterPro" id="IPR013325">
    <property type="entry name" value="RNA_pol_sigma_r2"/>
</dbReference>
<proteinExistence type="predicted"/>
<dbReference type="InterPro" id="IPR013324">
    <property type="entry name" value="RNA_pol_sigma_r3/r4-like"/>
</dbReference>
<dbReference type="InterPro" id="IPR014284">
    <property type="entry name" value="RNA_pol_sigma-70_dom"/>
</dbReference>
<keyword evidence="8" id="KW-0614">Plasmid</keyword>
<dbReference type="SUPFAM" id="SSF88659">
    <property type="entry name" value="Sigma3 and sigma4 domains of RNA polymerase sigma factors"/>
    <property type="match status" value="2"/>
</dbReference>
<dbReference type="Pfam" id="PF04545">
    <property type="entry name" value="Sigma70_r4"/>
    <property type="match status" value="1"/>
</dbReference>
<dbReference type="GO" id="GO:0016987">
    <property type="term" value="F:sigma factor activity"/>
    <property type="evidence" value="ECO:0007669"/>
    <property type="project" value="UniProtKB-KW"/>
</dbReference>
<sequence>MVATLVSDRQSNLSEFNDRQSQYTLIIQAQAGDLRARDRFIRQNEGLVFQQAHKFRGLADWDDLVNAGNLGLAIAIQKFDVAKGYKFSSYAVKVIRTEIRRLIHEFKGISIEISLHLKEIEQASQAIRMDLDREPTITELSDETGYSQQVIFNAWNKANVVETASLNIPLNDDQGCEQLDVIGVDDRTWEFTETLDQKNYIAQLPDREAFIVRAKRDGFSNKEIGTMLSLSGERVRQLLKQARAFLKHLMTYGACFVQFPKPVPISPVKSNKQVLKRVDATRLGGRIGKVITQVFNPFKEWLIEENGGLNHAQEHFLDFRRCSNHGAVDVARHQLTPVNQRCHQLERPQVNWLGYLGFNPVILNILLLPLALVSKSIRGFQNNDRPNIRRPMMSFVITGVFGDVGIGYWKEHPRPPNDCPETNESLH</sequence>
<dbReference type="Proteomes" id="UP000000268">
    <property type="component" value="Plasmid pREB5"/>
</dbReference>
<keyword evidence="5" id="KW-0812">Transmembrane</keyword>
<protein>
    <submittedName>
        <fullName evidence="8">Uncharacterized protein</fullName>
    </submittedName>
</protein>
<reference evidence="8 9" key="1">
    <citation type="journal article" date="2008" name="Proc. Natl. Acad. Sci. U.S.A.">
        <title>Niche adaptation and genome expansion in the chlorophyll d-producing cyanobacterium Acaryochloris marina.</title>
        <authorList>
            <person name="Swingley W.D."/>
            <person name="Chen M."/>
            <person name="Cheung P.C."/>
            <person name="Conrad A.L."/>
            <person name="Dejesa L.C."/>
            <person name="Hao J."/>
            <person name="Honchak B.M."/>
            <person name="Karbach L.E."/>
            <person name="Kurdoglu A."/>
            <person name="Lahiri S."/>
            <person name="Mastrian S.D."/>
            <person name="Miyashita H."/>
            <person name="Page L."/>
            <person name="Ramakrishna P."/>
            <person name="Satoh S."/>
            <person name="Sattley W.M."/>
            <person name="Shimada Y."/>
            <person name="Taylor H.L."/>
            <person name="Tomo T."/>
            <person name="Tsuchiya T."/>
            <person name="Wang Z.T."/>
            <person name="Raymond J."/>
            <person name="Mimuro M."/>
            <person name="Blankenship R.E."/>
            <person name="Touchman J.W."/>
        </authorList>
    </citation>
    <scope>NUCLEOTIDE SEQUENCE [LARGE SCALE GENOMIC DNA]</scope>
    <source>
        <strain evidence="9">MBIC 11017</strain>
        <plasmid evidence="9">Plasmid pREB5</plasmid>
    </source>
</reference>
<keyword evidence="2" id="KW-0731">Sigma factor</keyword>
<evidence type="ECO:0000313" key="8">
    <source>
        <dbReference type="EMBL" id="ABW32991.1"/>
    </source>
</evidence>
<keyword evidence="5" id="KW-1133">Transmembrane helix</keyword>
<evidence type="ECO:0000256" key="5">
    <source>
        <dbReference type="SAM" id="Phobius"/>
    </source>
</evidence>
<keyword evidence="9" id="KW-1185">Reference proteome</keyword>
<keyword evidence="3" id="KW-0238">DNA-binding</keyword>
<gene>
    <name evidence="8" type="ordered locus">AM1_E0222</name>
</gene>
<evidence type="ECO:0000256" key="1">
    <source>
        <dbReference type="ARBA" id="ARBA00023015"/>
    </source>
</evidence>
<dbReference type="RefSeq" id="WP_012167867.1">
    <property type="nucleotide sequence ID" value="NC_009930.1"/>
</dbReference>
<dbReference type="Gene3D" id="1.20.120.1810">
    <property type="match status" value="1"/>
</dbReference>
<feature type="transmembrane region" description="Helical" evidence="5">
    <location>
        <begin position="352"/>
        <end position="372"/>
    </location>
</feature>
<evidence type="ECO:0000256" key="3">
    <source>
        <dbReference type="ARBA" id="ARBA00023125"/>
    </source>
</evidence>
<keyword evidence="5" id="KW-0472">Membrane</keyword>
<evidence type="ECO:0000313" key="9">
    <source>
        <dbReference type="Proteomes" id="UP000000268"/>
    </source>
</evidence>
<organism evidence="8 9">
    <name type="scientific">Acaryochloris marina (strain MBIC 11017)</name>
    <dbReference type="NCBI Taxonomy" id="329726"/>
    <lineage>
        <taxon>Bacteria</taxon>
        <taxon>Bacillati</taxon>
        <taxon>Cyanobacteriota</taxon>
        <taxon>Cyanophyceae</taxon>
        <taxon>Acaryochloridales</taxon>
        <taxon>Acaryochloridaceae</taxon>
        <taxon>Acaryochloris</taxon>
    </lineage>
</organism>
<dbReference type="InterPro" id="IPR007627">
    <property type="entry name" value="RNA_pol_sigma70_r2"/>
</dbReference>
<dbReference type="AlphaFoldDB" id="A8ZPQ5"/>
<dbReference type="PANTHER" id="PTHR30603:SF47">
    <property type="entry name" value="RNA POLYMERASE SIGMA FACTOR SIGD, CHLOROPLASTIC"/>
    <property type="match status" value="1"/>
</dbReference>
<evidence type="ECO:0000259" key="6">
    <source>
        <dbReference type="Pfam" id="PF04542"/>
    </source>
</evidence>
<dbReference type="Pfam" id="PF04542">
    <property type="entry name" value="Sigma70_r2"/>
    <property type="match status" value="1"/>
</dbReference>
<accession>A8ZPQ5</accession>
<dbReference type="SUPFAM" id="SSF88946">
    <property type="entry name" value="Sigma2 domain of RNA polymerase sigma factors"/>
    <property type="match status" value="1"/>
</dbReference>
<name>A8ZPQ5_ACAM1</name>
<dbReference type="OrthoDB" id="551215at2"/>
<keyword evidence="1" id="KW-0805">Transcription regulation</keyword>
<dbReference type="GO" id="GO:0006352">
    <property type="term" value="P:DNA-templated transcription initiation"/>
    <property type="evidence" value="ECO:0007669"/>
    <property type="project" value="InterPro"/>
</dbReference>
<dbReference type="KEGG" id="amr:AM1_E0222"/>
<feature type="domain" description="RNA polymerase sigma-70 region 4" evidence="7">
    <location>
        <begin position="201"/>
        <end position="248"/>
    </location>
</feature>
<dbReference type="GO" id="GO:0003677">
    <property type="term" value="F:DNA binding"/>
    <property type="evidence" value="ECO:0007669"/>
    <property type="project" value="UniProtKB-KW"/>
</dbReference>
<feature type="transmembrane region" description="Helical" evidence="5">
    <location>
        <begin position="392"/>
        <end position="409"/>
    </location>
</feature>
<dbReference type="EMBL" id="CP000842">
    <property type="protein sequence ID" value="ABW32991.1"/>
    <property type="molecule type" value="Genomic_DNA"/>
</dbReference>
<dbReference type="HOGENOM" id="CLU_651555_0_0_3"/>
<dbReference type="PANTHER" id="PTHR30603">
    <property type="entry name" value="RNA POLYMERASE SIGMA FACTOR RPO"/>
    <property type="match status" value="1"/>
</dbReference>
<geneLocation type="plasmid" evidence="8 9">
    <name>pREB5</name>
</geneLocation>
<feature type="domain" description="RNA polymerase sigma-70 region 2" evidence="6">
    <location>
        <begin position="41"/>
        <end position="103"/>
    </location>
</feature>
<dbReference type="Gene3D" id="1.20.140.160">
    <property type="match status" value="1"/>
</dbReference>
<keyword evidence="4" id="KW-0804">Transcription</keyword>
<evidence type="ECO:0000259" key="7">
    <source>
        <dbReference type="Pfam" id="PF04545"/>
    </source>
</evidence>